<dbReference type="InterPro" id="IPR029052">
    <property type="entry name" value="Metallo-depent_PP-like"/>
</dbReference>
<dbReference type="OrthoDB" id="9810906at2"/>
<protein>
    <submittedName>
        <fullName evidence="3">CapA family protein</fullName>
    </submittedName>
</protein>
<keyword evidence="4" id="KW-1185">Reference proteome</keyword>
<gene>
    <name evidence="3" type="ORF">EHQ58_08005</name>
</gene>
<evidence type="ECO:0000259" key="2">
    <source>
        <dbReference type="SMART" id="SM00854"/>
    </source>
</evidence>
<dbReference type="CDD" id="cd07381">
    <property type="entry name" value="MPP_CapA"/>
    <property type="match status" value="1"/>
</dbReference>
<dbReference type="InterPro" id="IPR052169">
    <property type="entry name" value="CW_Biosynth-Accessory"/>
</dbReference>
<evidence type="ECO:0000256" key="1">
    <source>
        <dbReference type="ARBA" id="ARBA00005662"/>
    </source>
</evidence>
<comment type="caution">
    <text evidence="3">The sequence shown here is derived from an EMBL/GenBank/DDBJ whole genome shotgun (WGS) entry which is preliminary data.</text>
</comment>
<organism evidence="3 4">
    <name type="scientific">Leptospira ognonensis</name>
    <dbReference type="NCBI Taxonomy" id="2484945"/>
    <lineage>
        <taxon>Bacteria</taxon>
        <taxon>Pseudomonadati</taxon>
        <taxon>Spirochaetota</taxon>
        <taxon>Spirochaetia</taxon>
        <taxon>Leptospirales</taxon>
        <taxon>Leptospiraceae</taxon>
        <taxon>Leptospira</taxon>
    </lineage>
</organism>
<feature type="domain" description="Capsule synthesis protein CapA" evidence="2">
    <location>
        <begin position="63"/>
        <end position="301"/>
    </location>
</feature>
<sequence>MFRFLVFVFLFLLTSHTYFQRSVHADVPEPPEDYEGIITPPYEDYFRYKTSTGSGYRIKHTTKIWVGGDVMFNWGVRDAMKGEDPILPFRSFTSLLYNMDYRMLNLETPILHKTPTLDKLKSYVFYGEKKDLRVLTALQIDGVFLGNNHTMDLGETGLKDTILSLEESKINFAGAGRNEEESLRPLIFKKDNIEYRTFSFSDIGENRLFASAKSAGAAYFRVGTAERLIKKAKLNQVNMLSLHWGVEYSPEPTEVQRKTAKYLVNAGYQVILGHHPHVPQGIEVFPKGIAIYSLGNFLFGSKNSYLKHNISVVLHFVGTALVCAEIIPVFGKHQTLPGDQYFFPLGGEESEEFLKEYALLCKNLGTELVISGGRGYVFLDKELKANVKPY</sequence>
<proteinExistence type="inferred from homology"/>
<dbReference type="InterPro" id="IPR019079">
    <property type="entry name" value="Capsule_synth_CapA"/>
</dbReference>
<dbReference type="Pfam" id="PF09587">
    <property type="entry name" value="PGA_cap"/>
    <property type="match status" value="1"/>
</dbReference>
<dbReference type="SUPFAM" id="SSF56300">
    <property type="entry name" value="Metallo-dependent phosphatases"/>
    <property type="match status" value="1"/>
</dbReference>
<comment type="similarity">
    <text evidence="1">Belongs to the CapA family.</text>
</comment>
<dbReference type="EMBL" id="RQGD01000023">
    <property type="protein sequence ID" value="TGL59680.1"/>
    <property type="molecule type" value="Genomic_DNA"/>
</dbReference>
<dbReference type="Proteomes" id="UP000297693">
    <property type="component" value="Unassembled WGS sequence"/>
</dbReference>
<evidence type="ECO:0000313" key="3">
    <source>
        <dbReference type="EMBL" id="TGL59680.1"/>
    </source>
</evidence>
<dbReference type="SMART" id="SM00854">
    <property type="entry name" value="PGA_cap"/>
    <property type="match status" value="1"/>
</dbReference>
<dbReference type="PANTHER" id="PTHR33393:SF13">
    <property type="entry name" value="PGA BIOSYNTHESIS PROTEIN CAPA"/>
    <property type="match status" value="1"/>
</dbReference>
<name>A0A4R9K407_9LEPT</name>
<reference evidence="3" key="1">
    <citation type="journal article" date="2019" name="PLoS Negl. Trop. Dis.">
        <title>Revisiting the worldwide diversity of Leptospira species in the environment.</title>
        <authorList>
            <person name="Vincent A.T."/>
            <person name="Schiettekatte O."/>
            <person name="Bourhy P."/>
            <person name="Veyrier F.J."/>
            <person name="Picardeau M."/>
        </authorList>
    </citation>
    <scope>NUCLEOTIDE SEQUENCE [LARGE SCALE GENOMIC DNA]</scope>
    <source>
        <strain evidence="3">201702476</strain>
    </source>
</reference>
<evidence type="ECO:0000313" key="4">
    <source>
        <dbReference type="Proteomes" id="UP000297693"/>
    </source>
</evidence>
<dbReference type="PANTHER" id="PTHR33393">
    <property type="entry name" value="POLYGLUTAMINE SYNTHESIS ACCESSORY PROTEIN RV0574C-RELATED"/>
    <property type="match status" value="1"/>
</dbReference>
<dbReference type="Gene3D" id="3.60.21.10">
    <property type="match status" value="1"/>
</dbReference>
<dbReference type="AlphaFoldDB" id="A0A4R9K407"/>
<accession>A0A4R9K407</accession>
<dbReference type="RefSeq" id="WP_135623369.1">
    <property type="nucleotide sequence ID" value="NZ_RQGD01000023.1"/>
</dbReference>